<reference evidence="1" key="1">
    <citation type="submission" date="2023-03" db="EMBL/GenBank/DDBJ databases">
        <title>Massive genome expansion in bonnet fungi (Mycena s.s.) driven by repeated elements and novel gene families across ecological guilds.</title>
        <authorList>
            <consortium name="Lawrence Berkeley National Laboratory"/>
            <person name="Harder C.B."/>
            <person name="Miyauchi S."/>
            <person name="Viragh M."/>
            <person name="Kuo A."/>
            <person name="Thoen E."/>
            <person name="Andreopoulos B."/>
            <person name="Lu D."/>
            <person name="Skrede I."/>
            <person name="Drula E."/>
            <person name="Henrissat B."/>
            <person name="Morin E."/>
            <person name="Kohler A."/>
            <person name="Barry K."/>
            <person name="LaButti K."/>
            <person name="Morin E."/>
            <person name="Salamov A."/>
            <person name="Lipzen A."/>
            <person name="Mereny Z."/>
            <person name="Hegedus B."/>
            <person name="Baldrian P."/>
            <person name="Stursova M."/>
            <person name="Weitz H."/>
            <person name="Taylor A."/>
            <person name="Grigoriev I.V."/>
            <person name="Nagy L.G."/>
            <person name="Martin F."/>
            <person name="Kauserud H."/>
        </authorList>
    </citation>
    <scope>NUCLEOTIDE SEQUENCE</scope>
    <source>
        <strain evidence="1">9144</strain>
    </source>
</reference>
<sequence>MWTIAAAPVPARGADVAHAHCTRGIICRTADSVLLSESASLAATLSSWTPAVRGRRNYALGAIQSAGGTAVGKLNQSPNRVRRHSHAELSTYLPNAQRRLDSVIGNHHRNGFRSAFGKWSGVAALLHAFNSDSDSATVAAASAPNGGVRRRASHDPRLYSSHQAECAQGSPFLDILKINRSTCSWGSSTTSPSAPATASRATSGYVPTSDSIVPELDYQLQFPVAISPKAQLISSKTGSIMDPSAPSAQIGLVRSLPPAGRRTWYT</sequence>
<evidence type="ECO:0000313" key="1">
    <source>
        <dbReference type="EMBL" id="KAJ7196406.1"/>
    </source>
</evidence>
<dbReference type="Proteomes" id="UP001219525">
    <property type="component" value="Unassembled WGS sequence"/>
</dbReference>
<accession>A0AAD6UW20</accession>
<keyword evidence="2" id="KW-1185">Reference proteome</keyword>
<gene>
    <name evidence="1" type="ORF">GGX14DRAFT_403355</name>
</gene>
<protein>
    <submittedName>
        <fullName evidence="1">Uncharacterized protein</fullName>
    </submittedName>
</protein>
<evidence type="ECO:0000313" key="2">
    <source>
        <dbReference type="Proteomes" id="UP001219525"/>
    </source>
</evidence>
<comment type="caution">
    <text evidence="1">The sequence shown here is derived from an EMBL/GenBank/DDBJ whole genome shotgun (WGS) entry which is preliminary data.</text>
</comment>
<organism evidence="1 2">
    <name type="scientific">Mycena pura</name>
    <dbReference type="NCBI Taxonomy" id="153505"/>
    <lineage>
        <taxon>Eukaryota</taxon>
        <taxon>Fungi</taxon>
        <taxon>Dikarya</taxon>
        <taxon>Basidiomycota</taxon>
        <taxon>Agaricomycotina</taxon>
        <taxon>Agaricomycetes</taxon>
        <taxon>Agaricomycetidae</taxon>
        <taxon>Agaricales</taxon>
        <taxon>Marasmiineae</taxon>
        <taxon>Mycenaceae</taxon>
        <taxon>Mycena</taxon>
    </lineage>
</organism>
<dbReference type="EMBL" id="JARJCW010000084">
    <property type="protein sequence ID" value="KAJ7196406.1"/>
    <property type="molecule type" value="Genomic_DNA"/>
</dbReference>
<proteinExistence type="predicted"/>
<name>A0AAD6UW20_9AGAR</name>
<dbReference type="AlphaFoldDB" id="A0AAD6UW20"/>